<name>A0A3L7DVQ4_9GAMM</name>
<protein>
    <submittedName>
        <fullName evidence="1">Uncharacterized protein</fullName>
    </submittedName>
</protein>
<dbReference type="Proteomes" id="UP000265509">
    <property type="component" value="Unassembled WGS sequence"/>
</dbReference>
<proteinExistence type="predicted"/>
<keyword evidence="2" id="KW-1185">Reference proteome</keyword>
<reference evidence="1 2" key="1">
    <citation type="submission" date="2018-07" db="EMBL/GenBank/DDBJ databases">
        <title>Halioglobus sp. genome submission.</title>
        <authorList>
            <person name="Ye M.-Q."/>
            <person name="Du Z.-J."/>
        </authorList>
    </citation>
    <scope>NUCLEOTIDE SEQUENCE [LARGE SCALE GENOMIC DNA]</scope>
    <source>
        <strain evidence="1 2">U0301</strain>
    </source>
</reference>
<sequence length="113" mass="12902">MGNILEFPSEQARGLAYLDRQIRHLLTSKGADEELIDYAAAQLTRIYKRIKESEQYCFGIRLPEGLTEQERSALKIDLDAGLETIRQENHGMVIELVAQLVLAQVQVFQLQRS</sequence>
<accession>A0A3L7DVQ4</accession>
<gene>
    <name evidence="1" type="ORF">DWB85_16590</name>
</gene>
<comment type="caution">
    <text evidence="1">The sequence shown here is derived from an EMBL/GenBank/DDBJ whole genome shotgun (WGS) entry which is preliminary data.</text>
</comment>
<evidence type="ECO:0000313" key="2">
    <source>
        <dbReference type="Proteomes" id="UP000265509"/>
    </source>
</evidence>
<dbReference type="EMBL" id="QRAN01000022">
    <property type="protein sequence ID" value="RLQ20619.1"/>
    <property type="molecule type" value="Genomic_DNA"/>
</dbReference>
<dbReference type="AlphaFoldDB" id="A0A3L7DVQ4"/>
<dbReference type="RefSeq" id="WP_117956795.1">
    <property type="nucleotide sequence ID" value="NZ_QRAN01000022.1"/>
</dbReference>
<evidence type="ECO:0000313" key="1">
    <source>
        <dbReference type="EMBL" id="RLQ20619.1"/>
    </source>
</evidence>
<dbReference type="OrthoDB" id="5736321at2"/>
<organism evidence="1 2">
    <name type="scientific">Seongchinamella sediminis</name>
    <dbReference type="NCBI Taxonomy" id="2283635"/>
    <lineage>
        <taxon>Bacteria</taxon>
        <taxon>Pseudomonadati</taxon>
        <taxon>Pseudomonadota</taxon>
        <taxon>Gammaproteobacteria</taxon>
        <taxon>Cellvibrionales</taxon>
        <taxon>Halieaceae</taxon>
        <taxon>Seongchinamella</taxon>
    </lineage>
</organism>